<dbReference type="SUPFAM" id="SSF53474">
    <property type="entry name" value="alpha/beta-Hydrolases"/>
    <property type="match status" value="1"/>
</dbReference>
<dbReference type="OrthoDB" id="94039at2759"/>
<keyword evidence="9" id="KW-1185">Reference proteome</keyword>
<dbReference type="InterPro" id="IPR029058">
    <property type="entry name" value="AB_hydrolase_fold"/>
</dbReference>
<comment type="caution">
    <text evidence="2">The sequence shown here is derived from an EMBL/GenBank/DDBJ whole genome shotgun (WGS) entry which is preliminary data.</text>
</comment>
<protein>
    <recommendedName>
        <fullName evidence="1">AB hydrolase-1 domain-containing protein</fullName>
    </recommendedName>
</protein>
<proteinExistence type="predicted"/>
<dbReference type="Proteomes" id="UP000486351">
    <property type="component" value="Unassembled WGS sequence"/>
</dbReference>
<dbReference type="Proteomes" id="UP000441208">
    <property type="component" value="Unassembled WGS sequence"/>
</dbReference>
<evidence type="ECO:0000313" key="3">
    <source>
        <dbReference type="EMBL" id="KAE9107074.1"/>
    </source>
</evidence>
<dbReference type="AlphaFoldDB" id="A0A6A3KKV0"/>
<dbReference type="EMBL" id="QXGC01000670">
    <property type="protein sequence ID" value="KAE9225293.1"/>
    <property type="molecule type" value="Genomic_DNA"/>
</dbReference>
<evidence type="ECO:0000313" key="5">
    <source>
        <dbReference type="EMBL" id="KAE9209170.1"/>
    </source>
</evidence>
<evidence type="ECO:0000313" key="14">
    <source>
        <dbReference type="Proteomes" id="UP000486351"/>
    </source>
</evidence>
<evidence type="ECO:0000313" key="12">
    <source>
        <dbReference type="Proteomes" id="UP000460718"/>
    </source>
</evidence>
<evidence type="ECO:0000313" key="7">
    <source>
        <dbReference type="EMBL" id="KAE9306407.1"/>
    </source>
</evidence>
<dbReference type="EMBL" id="QXFZ01000706">
    <property type="protein sequence ID" value="KAE9107401.1"/>
    <property type="molecule type" value="Genomic_DNA"/>
</dbReference>
<dbReference type="Proteomes" id="UP000460718">
    <property type="component" value="Unassembled WGS sequence"/>
</dbReference>
<evidence type="ECO:0000313" key="15">
    <source>
        <dbReference type="Proteomes" id="UP000488956"/>
    </source>
</evidence>
<evidence type="ECO:0000313" key="13">
    <source>
        <dbReference type="Proteomes" id="UP000476176"/>
    </source>
</evidence>
<evidence type="ECO:0000313" key="11">
    <source>
        <dbReference type="Proteomes" id="UP000441208"/>
    </source>
</evidence>
<dbReference type="EMBL" id="QXGB01000611">
    <property type="protein sequence ID" value="KAE9209170.1"/>
    <property type="molecule type" value="Genomic_DNA"/>
</dbReference>
<sequence>MSRPATLLFAHGGGFCKETWEPIIRRLRDSSLLQSASTRFVSFDFKYHGSNRGESVAPQIDLENPRGPRVHHPANDLTAWTSAEVLHQARALKNDSVDTPLIGIAHSMGGVCYVEHGVNSDVVTNFLVSVTLQRESSWPSRAAAETHFRNFKNFAAWDRESLDAYMKGGLVEDEATEKTVLACSPGIEASLYCHEWLCLTDQQLEQP</sequence>
<dbReference type="EMBL" id="QXFY01000675">
    <property type="protein sequence ID" value="KAE9338214.1"/>
    <property type="molecule type" value="Genomic_DNA"/>
</dbReference>
<reference evidence="12 13" key="1">
    <citation type="submission" date="2018-09" db="EMBL/GenBank/DDBJ databases">
        <title>Genomic investigation of the strawberry pathogen Phytophthora fragariae indicates pathogenicity is determined by transcriptional variation in three key races.</title>
        <authorList>
            <person name="Adams T.M."/>
            <person name="Armitage A.D."/>
            <person name="Sobczyk M.K."/>
            <person name="Bates H.J."/>
            <person name="Dunwell J.M."/>
            <person name="Nellist C.F."/>
            <person name="Harrison R.J."/>
        </authorList>
    </citation>
    <scope>NUCLEOTIDE SEQUENCE [LARGE SCALE GENOMIC DNA]</scope>
    <source>
        <strain evidence="7 10">A4</strain>
        <strain evidence="6 13">BC-23</strain>
        <strain evidence="5 9">NOV-27</strain>
        <strain evidence="4 11">NOV-71</strain>
        <strain evidence="8 14">NOV-77</strain>
        <strain evidence="3 15">ONT-3</strain>
        <strain evidence="2 12">SCRP245</strain>
    </source>
</reference>
<evidence type="ECO:0000313" key="9">
    <source>
        <dbReference type="Proteomes" id="UP000433483"/>
    </source>
</evidence>
<gene>
    <name evidence="7" type="ORF">PF001_g12136</name>
    <name evidence="6" type="ORF">PF004_g11976</name>
    <name evidence="5" type="ORF">PF005_g11929</name>
    <name evidence="4" type="ORF">PF007_g13057</name>
    <name evidence="8" type="ORF">PF008_g12166</name>
    <name evidence="3" type="ORF">PF010_g12403</name>
    <name evidence="2" type="ORF">PF011_g11760</name>
</gene>
<evidence type="ECO:0000313" key="2">
    <source>
        <dbReference type="EMBL" id="KAE9006078.1"/>
    </source>
</evidence>
<dbReference type="EMBL" id="QXGE01000664">
    <property type="protein sequence ID" value="KAE9306407.1"/>
    <property type="molecule type" value="Genomic_DNA"/>
</dbReference>
<dbReference type="Proteomes" id="UP000433483">
    <property type="component" value="Unassembled WGS sequence"/>
</dbReference>
<organism evidence="2 12">
    <name type="scientific">Phytophthora fragariae</name>
    <dbReference type="NCBI Taxonomy" id="53985"/>
    <lineage>
        <taxon>Eukaryota</taxon>
        <taxon>Sar</taxon>
        <taxon>Stramenopiles</taxon>
        <taxon>Oomycota</taxon>
        <taxon>Peronosporomycetes</taxon>
        <taxon>Peronosporales</taxon>
        <taxon>Peronosporaceae</taxon>
        <taxon>Phytophthora</taxon>
    </lineage>
</organism>
<dbReference type="InterPro" id="IPR000073">
    <property type="entry name" value="AB_hydrolase_1"/>
</dbReference>
<evidence type="ECO:0000313" key="10">
    <source>
        <dbReference type="Proteomes" id="UP000437068"/>
    </source>
</evidence>
<evidence type="ECO:0000313" key="4">
    <source>
        <dbReference type="EMBL" id="KAE9107401.1"/>
    </source>
</evidence>
<feature type="domain" description="AB hydrolase-1" evidence="1">
    <location>
        <begin position="7"/>
        <end position="173"/>
    </location>
</feature>
<dbReference type="Proteomes" id="UP000488956">
    <property type="component" value="Unassembled WGS sequence"/>
</dbReference>
<dbReference type="Proteomes" id="UP000476176">
    <property type="component" value="Unassembled WGS sequence"/>
</dbReference>
<dbReference type="EMBL" id="QXFX01000690">
    <property type="protein sequence ID" value="KAE9107074.1"/>
    <property type="molecule type" value="Genomic_DNA"/>
</dbReference>
<dbReference type="Gene3D" id="3.40.50.1820">
    <property type="entry name" value="alpha/beta hydrolase"/>
    <property type="match status" value="2"/>
</dbReference>
<accession>A0A6A3KKV0</accession>
<dbReference type="Proteomes" id="UP000437068">
    <property type="component" value="Unassembled WGS sequence"/>
</dbReference>
<evidence type="ECO:0000313" key="8">
    <source>
        <dbReference type="EMBL" id="KAE9338214.1"/>
    </source>
</evidence>
<name>A0A6A3KKV0_9STRA</name>
<dbReference type="Pfam" id="PF12697">
    <property type="entry name" value="Abhydrolase_6"/>
    <property type="match status" value="1"/>
</dbReference>
<evidence type="ECO:0000313" key="6">
    <source>
        <dbReference type="EMBL" id="KAE9225293.1"/>
    </source>
</evidence>
<evidence type="ECO:0000259" key="1">
    <source>
        <dbReference type="Pfam" id="PF12697"/>
    </source>
</evidence>
<dbReference type="EMBL" id="QXFW01000660">
    <property type="protein sequence ID" value="KAE9006078.1"/>
    <property type="molecule type" value="Genomic_DNA"/>
</dbReference>